<protein>
    <submittedName>
        <fullName evidence="5">Cyclin-dependent kinase 4 inhibitor B-like</fullName>
    </submittedName>
</protein>
<organism evidence="4 5">
    <name type="scientific">Carassius auratus</name>
    <name type="common">Goldfish</name>
    <dbReference type="NCBI Taxonomy" id="7957"/>
    <lineage>
        <taxon>Eukaryota</taxon>
        <taxon>Metazoa</taxon>
        <taxon>Chordata</taxon>
        <taxon>Craniata</taxon>
        <taxon>Vertebrata</taxon>
        <taxon>Euteleostomi</taxon>
        <taxon>Actinopterygii</taxon>
        <taxon>Neopterygii</taxon>
        <taxon>Teleostei</taxon>
        <taxon>Ostariophysi</taxon>
        <taxon>Cypriniformes</taxon>
        <taxon>Cyprinidae</taxon>
        <taxon>Cyprininae</taxon>
        <taxon>Carassius</taxon>
    </lineage>
</organism>
<dbReference type="GO" id="GO:0004861">
    <property type="term" value="F:cyclin-dependent protein serine/threonine kinase inhibitor activity"/>
    <property type="evidence" value="ECO:0007669"/>
    <property type="project" value="TreeGrafter"/>
</dbReference>
<dbReference type="GO" id="GO:0005737">
    <property type="term" value="C:cytoplasm"/>
    <property type="evidence" value="ECO:0007669"/>
    <property type="project" value="TreeGrafter"/>
</dbReference>
<dbReference type="PANTHER" id="PTHR24201:SF8">
    <property type="entry name" value="CYCLIN-DEPENDENT KINASE 4 INHIBITOR B"/>
    <property type="match status" value="1"/>
</dbReference>
<keyword evidence="1" id="KW-0677">Repeat</keyword>
<dbReference type="Proteomes" id="UP000515129">
    <property type="component" value="Chromosome 1"/>
</dbReference>
<dbReference type="SMART" id="SM00248">
    <property type="entry name" value="ANK"/>
    <property type="match status" value="3"/>
</dbReference>
<dbReference type="Gene3D" id="1.25.40.20">
    <property type="entry name" value="Ankyrin repeat-containing domain"/>
    <property type="match status" value="1"/>
</dbReference>
<dbReference type="RefSeq" id="XP_026122229.1">
    <property type="nucleotide sequence ID" value="XM_026266444.1"/>
</dbReference>
<evidence type="ECO:0000313" key="5">
    <source>
        <dbReference type="RefSeq" id="XP_026122229.1"/>
    </source>
</evidence>
<dbReference type="OrthoDB" id="539213at2759"/>
<accession>A0A6P6PN75</accession>
<sequence>MMKMMKMHDAEELTKAAATGSTERVRALLCTGASVNGLNRFGRSALQVMMMGNTAVARLLLEHGADPNVSDPGTGSTPLHDAARSGFTDTVRLLLRFKADPSAVDHRGMRAVDVSRNTGHLDVAQLLDSI</sequence>
<keyword evidence="4" id="KW-1185">Reference proteome</keyword>
<dbReference type="GO" id="GO:0008285">
    <property type="term" value="P:negative regulation of cell population proliferation"/>
    <property type="evidence" value="ECO:0007669"/>
    <property type="project" value="TreeGrafter"/>
</dbReference>
<dbReference type="GO" id="GO:0019901">
    <property type="term" value="F:protein kinase binding"/>
    <property type="evidence" value="ECO:0007669"/>
    <property type="project" value="TreeGrafter"/>
</dbReference>
<dbReference type="GeneID" id="113105376"/>
<dbReference type="SUPFAM" id="SSF48403">
    <property type="entry name" value="Ankyrin repeat"/>
    <property type="match status" value="1"/>
</dbReference>
<dbReference type="PROSITE" id="PS50088">
    <property type="entry name" value="ANK_REPEAT"/>
    <property type="match status" value="1"/>
</dbReference>
<dbReference type="KEGG" id="caua:113105376"/>
<dbReference type="PROSITE" id="PS50297">
    <property type="entry name" value="ANK_REP_REGION"/>
    <property type="match status" value="1"/>
</dbReference>
<evidence type="ECO:0000256" key="2">
    <source>
        <dbReference type="ARBA" id="ARBA00023043"/>
    </source>
</evidence>
<name>A0A6P6PN75_CARAU</name>
<keyword evidence="2 3" id="KW-0040">ANK repeat</keyword>
<gene>
    <name evidence="5" type="primary">LOC113105376</name>
</gene>
<reference evidence="5" key="1">
    <citation type="submission" date="2025-08" db="UniProtKB">
        <authorList>
            <consortium name="RefSeq"/>
        </authorList>
    </citation>
    <scope>IDENTIFICATION</scope>
    <source>
        <strain evidence="5">Wakin</strain>
        <tissue evidence="5">Muscle</tissue>
    </source>
</reference>
<evidence type="ECO:0000256" key="3">
    <source>
        <dbReference type="PROSITE-ProRule" id="PRU00023"/>
    </source>
</evidence>
<evidence type="ECO:0000313" key="4">
    <source>
        <dbReference type="Proteomes" id="UP000515129"/>
    </source>
</evidence>
<dbReference type="InterPro" id="IPR002110">
    <property type="entry name" value="Ankyrin_rpt"/>
</dbReference>
<dbReference type="PANTHER" id="PTHR24201">
    <property type="entry name" value="ANK_REP_REGION DOMAIN-CONTAINING PROTEIN"/>
    <property type="match status" value="1"/>
</dbReference>
<evidence type="ECO:0000256" key="1">
    <source>
        <dbReference type="ARBA" id="ARBA00022737"/>
    </source>
</evidence>
<dbReference type="InterPro" id="IPR050776">
    <property type="entry name" value="Ank_Repeat/CDKN_Inhibitor"/>
</dbReference>
<proteinExistence type="predicted"/>
<dbReference type="AlphaFoldDB" id="A0A6P6PN75"/>
<dbReference type="Pfam" id="PF13637">
    <property type="entry name" value="Ank_4"/>
    <property type="match status" value="1"/>
</dbReference>
<feature type="repeat" description="ANK" evidence="3">
    <location>
        <begin position="74"/>
        <end position="106"/>
    </location>
</feature>
<dbReference type="InterPro" id="IPR036770">
    <property type="entry name" value="Ankyrin_rpt-contain_sf"/>
</dbReference>
<dbReference type="GO" id="GO:0005634">
    <property type="term" value="C:nucleus"/>
    <property type="evidence" value="ECO:0007669"/>
    <property type="project" value="TreeGrafter"/>
</dbReference>
<dbReference type="GO" id="GO:2000045">
    <property type="term" value="P:regulation of G1/S transition of mitotic cell cycle"/>
    <property type="evidence" value="ECO:0007669"/>
    <property type="project" value="TreeGrafter"/>
</dbReference>